<dbReference type="InterPro" id="IPR002156">
    <property type="entry name" value="RNaseH_domain"/>
</dbReference>
<keyword evidence="2" id="KW-1185">Reference proteome</keyword>
<evidence type="ECO:0000313" key="2">
    <source>
        <dbReference type="Proteomes" id="UP001652740"/>
    </source>
</evidence>
<name>A0ABM3N5M2_GALME</name>
<proteinExistence type="predicted"/>
<gene>
    <name evidence="3" type="primary">LOC128202466</name>
</gene>
<evidence type="ECO:0000259" key="1">
    <source>
        <dbReference type="PROSITE" id="PS50879"/>
    </source>
</evidence>
<dbReference type="InterPro" id="IPR036397">
    <property type="entry name" value="RNaseH_sf"/>
</dbReference>
<dbReference type="CDD" id="cd09276">
    <property type="entry name" value="Rnase_HI_RT_non_LTR"/>
    <property type="match status" value="1"/>
</dbReference>
<dbReference type="SUPFAM" id="SSF53098">
    <property type="entry name" value="Ribonuclease H-like"/>
    <property type="match status" value="1"/>
</dbReference>
<organism evidence="2 3">
    <name type="scientific">Galleria mellonella</name>
    <name type="common">Greater wax moth</name>
    <dbReference type="NCBI Taxonomy" id="7137"/>
    <lineage>
        <taxon>Eukaryota</taxon>
        <taxon>Metazoa</taxon>
        <taxon>Ecdysozoa</taxon>
        <taxon>Arthropoda</taxon>
        <taxon>Hexapoda</taxon>
        <taxon>Insecta</taxon>
        <taxon>Pterygota</taxon>
        <taxon>Neoptera</taxon>
        <taxon>Endopterygota</taxon>
        <taxon>Lepidoptera</taxon>
        <taxon>Glossata</taxon>
        <taxon>Ditrysia</taxon>
        <taxon>Pyraloidea</taxon>
        <taxon>Pyralidae</taxon>
        <taxon>Galleriinae</taxon>
        <taxon>Galleria</taxon>
    </lineage>
</organism>
<evidence type="ECO:0000313" key="3">
    <source>
        <dbReference type="RefSeq" id="XP_052758882.1"/>
    </source>
</evidence>
<feature type="domain" description="RNase H type-1" evidence="1">
    <location>
        <begin position="1"/>
        <end position="117"/>
    </location>
</feature>
<protein>
    <submittedName>
        <fullName evidence="3">Uncharacterized protein LOC128202466</fullName>
    </submittedName>
</protein>
<reference evidence="3" key="1">
    <citation type="submission" date="2025-08" db="UniProtKB">
        <authorList>
            <consortium name="RefSeq"/>
        </authorList>
    </citation>
    <scope>IDENTIFICATION</scope>
    <source>
        <tissue evidence="3">Whole larvae</tissue>
    </source>
</reference>
<dbReference type="GeneID" id="128202466"/>
<accession>A0ABM3N5M2</accession>
<dbReference type="Pfam" id="PF00075">
    <property type="entry name" value="RNase_H"/>
    <property type="match status" value="1"/>
</dbReference>
<dbReference type="Proteomes" id="UP001652740">
    <property type="component" value="Unplaced"/>
</dbReference>
<dbReference type="PROSITE" id="PS50879">
    <property type="entry name" value="RNASE_H_1"/>
    <property type="match status" value="1"/>
</dbReference>
<dbReference type="InterPro" id="IPR012337">
    <property type="entry name" value="RNaseH-like_sf"/>
</dbReference>
<dbReference type="Gene3D" id="3.30.420.10">
    <property type="entry name" value="Ribonuclease H-like superfamily/Ribonuclease H"/>
    <property type="match status" value="1"/>
</dbReference>
<dbReference type="RefSeq" id="XP_052758882.1">
    <property type="nucleotide sequence ID" value="XM_052902922.1"/>
</dbReference>
<sequence>MVGAAVVVHNPDGTKDTTKFKLHSACTVFQAELLAISKAVEWIANNNIYTATIFTDSKSGLEEIANPNTRNPQVVSIHHTINRIREECKETNFVWVKAHAEIEGNEEADVAAKSAAHLHKILDYDRFPISYEKYINSQRSNVETEKLYTEIDNSKYIKILIPTYELLTQVTDKFKPDFEITQYLTNHGYHREYLHRFCITDGDACQ</sequence>